<dbReference type="InterPro" id="IPR052016">
    <property type="entry name" value="Bact_Sigma-Reg"/>
</dbReference>
<dbReference type="EMBL" id="CP120682">
    <property type="protein sequence ID" value="WKN36716.1"/>
    <property type="molecule type" value="Genomic_DNA"/>
</dbReference>
<organism evidence="4">
    <name type="scientific">Roseihalotalea indica</name>
    <dbReference type="NCBI Taxonomy" id="2867963"/>
    <lineage>
        <taxon>Bacteria</taxon>
        <taxon>Pseudomonadati</taxon>
        <taxon>Bacteroidota</taxon>
        <taxon>Cytophagia</taxon>
        <taxon>Cytophagales</taxon>
        <taxon>Catalimonadaceae</taxon>
        <taxon>Roseihalotalea</taxon>
    </lineage>
</organism>
<evidence type="ECO:0000256" key="2">
    <source>
        <dbReference type="SAM" id="Phobius"/>
    </source>
</evidence>
<gene>
    <name evidence="4" type="ORF">K4G66_30595</name>
</gene>
<sequence length="700" mass="80324">MVRLRIHKNVIRLSLFLGITSWIALVVGNLIMQFAHSHQIASGVTHELRSIFLCLFLVSVFIYYRFITGRAERVNFIDLLWRVFATGLLATIVSLTIKLFYMLLGNSPLSLNPLLYNFFFHIRFGLFVAFIISTLMVWKQLILYQKSKRLIMMWRIFEYGLLISTAYTFLPAQSNYNLFLFVLVPLLILGIVLSANLKWVAYLDFRQKWKSITIMLAIAIFIIYYGIDLYNILDDSGDFQDRLPPELAILILNPFILAALGFTLIYSIFSLLVIIFNLPTSSVFEQKLEEIINFQRLSQSSQSGYDTGQVYDILLESAVKAVYADAGWIETVNDSTVHLLTRHITKERVEIFKKRLQANTDQPEIINPLPRPRLQKQDFEQRRRKHRILKLPEYRSVLWIPLIVKNNIVGTLVLLKEVSDGFNKEMVSIITTFASQASISVENFQLLNETLVNERYQEELKIANRVHRSLLPNKPISNDAFDVAAFSEAADQVGGDYYDQYQINDHKFIIIIGDVSGKGTSAAFNMSQMKGVFHSLAQLDLPPDTFLAYANGALGRCMEKTSFITASFFVVDTQKRTISFARAGHTPTLYYDAKKKAASYLEIRGLGLGIIRNNKFNQYIEVNERAYDSGDIVVLYTDGITEATNEQSEEFGFDRLREVIEKSPEQSPKILQKNLIEELYAFCNHRPLDDDYTALIIKFK</sequence>
<feature type="transmembrane region" description="Helical" evidence="2">
    <location>
        <begin position="150"/>
        <end position="170"/>
    </location>
</feature>
<feature type="transmembrane region" description="Helical" evidence="2">
    <location>
        <begin position="48"/>
        <end position="67"/>
    </location>
</feature>
<feature type="transmembrane region" description="Helical" evidence="2">
    <location>
        <begin position="247"/>
        <end position="278"/>
    </location>
</feature>
<keyword evidence="2" id="KW-0812">Transmembrane</keyword>
<protein>
    <submittedName>
        <fullName evidence="4">SpoIIE family protein phosphatase</fullName>
    </submittedName>
</protein>
<dbReference type="InterPro" id="IPR003018">
    <property type="entry name" value="GAF"/>
</dbReference>
<dbReference type="AlphaFoldDB" id="A0AA49JE38"/>
<feature type="domain" description="PPM-type phosphatase" evidence="3">
    <location>
        <begin position="478"/>
        <end position="699"/>
    </location>
</feature>
<dbReference type="InterPro" id="IPR001932">
    <property type="entry name" value="PPM-type_phosphatase-like_dom"/>
</dbReference>
<dbReference type="Pfam" id="PF13185">
    <property type="entry name" value="GAF_2"/>
    <property type="match status" value="1"/>
</dbReference>
<dbReference type="Pfam" id="PF07228">
    <property type="entry name" value="SpoIIE"/>
    <property type="match status" value="1"/>
</dbReference>
<feature type="transmembrane region" description="Helical" evidence="2">
    <location>
        <begin position="115"/>
        <end position="138"/>
    </location>
</feature>
<dbReference type="PANTHER" id="PTHR43156">
    <property type="entry name" value="STAGE II SPORULATION PROTEIN E-RELATED"/>
    <property type="match status" value="1"/>
</dbReference>
<dbReference type="GO" id="GO:0016791">
    <property type="term" value="F:phosphatase activity"/>
    <property type="evidence" value="ECO:0007669"/>
    <property type="project" value="TreeGrafter"/>
</dbReference>
<feature type="transmembrane region" description="Helical" evidence="2">
    <location>
        <begin position="209"/>
        <end position="227"/>
    </location>
</feature>
<dbReference type="SUPFAM" id="SSF81606">
    <property type="entry name" value="PP2C-like"/>
    <property type="match status" value="1"/>
</dbReference>
<dbReference type="Gene3D" id="3.30.450.40">
    <property type="match status" value="1"/>
</dbReference>
<dbReference type="InterPro" id="IPR029016">
    <property type="entry name" value="GAF-like_dom_sf"/>
</dbReference>
<feature type="transmembrane region" description="Helical" evidence="2">
    <location>
        <begin position="12"/>
        <end position="36"/>
    </location>
</feature>
<feature type="transmembrane region" description="Helical" evidence="2">
    <location>
        <begin position="176"/>
        <end position="197"/>
    </location>
</feature>
<name>A0AA49JE38_9BACT</name>
<dbReference type="Gene3D" id="3.60.40.10">
    <property type="entry name" value="PPM-type phosphatase domain"/>
    <property type="match status" value="1"/>
</dbReference>
<keyword evidence="2" id="KW-1133">Transmembrane helix</keyword>
<dbReference type="SUPFAM" id="SSF55781">
    <property type="entry name" value="GAF domain-like"/>
    <property type="match status" value="1"/>
</dbReference>
<feature type="transmembrane region" description="Helical" evidence="2">
    <location>
        <begin position="79"/>
        <end position="103"/>
    </location>
</feature>
<accession>A0AA49JE38</accession>
<reference evidence="4" key="2">
    <citation type="journal article" date="2024" name="Antonie Van Leeuwenhoek">
        <title>Roseihalotalea indica gen. nov., sp. nov., a halophilic Bacteroidetes from mesopelagic Southwest Indian Ocean with higher carbohydrate metabolic potential.</title>
        <authorList>
            <person name="Chen B."/>
            <person name="Zhang M."/>
            <person name="Lin D."/>
            <person name="Ye J."/>
            <person name="Tang K."/>
        </authorList>
    </citation>
    <scope>NUCLEOTIDE SEQUENCE</scope>
    <source>
        <strain evidence="4">TK19036</strain>
    </source>
</reference>
<evidence type="ECO:0000256" key="1">
    <source>
        <dbReference type="ARBA" id="ARBA00022801"/>
    </source>
</evidence>
<dbReference type="SMART" id="SM00331">
    <property type="entry name" value="PP2C_SIG"/>
    <property type="match status" value="1"/>
</dbReference>
<evidence type="ECO:0000259" key="3">
    <source>
        <dbReference type="SMART" id="SM00331"/>
    </source>
</evidence>
<keyword evidence="2" id="KW-0472">Membrane</keyword>
<dbReference type="InterPro" id="IPR036457">
    <property type="entry name" value="PPM-type-like_dom_sf"/>
</dbReference>
<reference evidence="4" key="1">
    <citation type="journal article" date="2023" name="Comput. Struct. Biotechnol. J.">
        <title>Discovery of a novel marine Bacteroidetes with a rich repertoire of carbohydrate-active enzymes.</title>
        <authorList>
            <person name="Chen B."/>
            <person name="Liu G."/>
            <person name="Chen Q."/>
            <person name="Wang H."/>
            <person name="Liu L."/>
            <person name="Tang K."/>
        </authorList>
    </citation>
    <scope>NUCLEOTIDE SEQUENCE</scope>
    <source>
        <strain evidence="4">TK19036</strain>
    </source>
</reference>
<proteinExistence type="predicted"/>
<evidence type="ECO:0000313" key="4">
    <source>
        <dbReference type="EMBL" id="WKN36716.1"/>
    </source>
</evidence>
<dbReference type="PANTHER" id="PTHR43156:SF2">
    <property type="entry name" value="STAGE II SPORULATION PROTEIN E"/>
    <property type="match status" value="1"/>
</dbReference>
<keyword evidence="1" id="KW-0378">Hydrolase</keyword>